<dbReference type="PRINTS" id="PR00080">
    <property type="entry name" value="SDRFAMILY"/>
</dbReference>
<evidence type="ECO:0000256" key="1">
    <source>
        <dbReference type="ARBA" id="ARBA00006484"/>
    </source>
</evidence>
<keyword evidence="5" id="KW-1185">Reference proteome</keyword>
<dbReference type="GO" id="GO:0005737">
    <property type="term" value="C:cytoplasm"/>
    <property type="evidence" value="ECO:0007669"/>
    <property type="project" value="TreeGrafter"/>
</dbReference>
<name>A0AAV3R0H4_LITER</name>
<reference evidence="4 5" key="1">
    <citation type="submission" date="2024-01" db="EMBL/GenBank/DDBJ databases">
        <title>The complete chloroplast genome sequence of Lithospermum erythrorhizon: insights into the phylogenetic relationship among Boraginaceae species and the maternal lineages of purple gromwells.</title>
        <authorList>
            <person name="Okada T."/>
            <person name="Watanabe K."/>
        </authorList>
    </citation>
    <scope>NUCLEOTIDE SEQUENCE [LARGE SCALE GENOMIC DNA]</scope>
</reference>
<dbReference type="Pfam" id="PF00106">
    <property type="entry name" value="adh_short"/>
    <property type="match status" value="1"/>
</dbReference>
<dbReference type="InterPro" id="IPR020904">
    <property type="entry name" value="Sc_DH/Rdtase_CS"/>
</dbReference>
<proteinExistence type="inferred from homology"/>
<dbReference type="GO" id="GO:0016616">
    <property type="term" value="F:oxidoreductase activity, acting on the CH-OH group of donors, NAD or NADP as acceptor"/>
    <property type="evidence" value="ECO:0007669"/>
    <property type="project" value="TreeGrafter"/>
</dbReference>
<dbReference type="EMBL" id="BAABME010023888">
    <property type="protein sequence ID" value="GAA0169046.1"/>
    <property type="molecule type" value="Genomic_DNA"/>
</dbReference>
<keyword evidence="2" id="KW-0560">Oxidoreductase</keyword>
<comment type="caution">
    <text evidence="4">The sequence shown here is derived from an EMBL/GenBank/DDBJ whole genome shotgun (WGS) entry which is preliminary data.</text>
</comment>
<evidence type="ECO:0000313" key="5">
    <source>
        <dbReference type="Proteomes" id="UP001454036"/>
    </source>
</evidence>
<organism evidence="4 5">
    <name type="scientific">Lithospermum erythrorhizon</name>
    <name type="common">Purple gromwell</name>
    <name type="synonym">Lithospermum officinale var. erythrorhizon</name>
    <dbReference type="NCBI Taxonomy" id="34254"/>
    <lineage>
        <taxon>Eukaryota</taxon>
        <taxon>Viridiplantae</taxon>
        <taxon>Streptophyta</taxon>
        <taxon>Embryophyta</taxon>
        <taxon>Tracheophyta</taxon>
        <taxon>Spermatophyta</taxon>
        <taxon>Magnoliopsida</taxon>
        <taxon>eudicotyledons</taxon>
        <taxon>Gunneridae</taxon>
        <taxon>Pentapetalae</taxon>
        <taxon>asterids</taxon>
        <taxon>lamiids</taxon>
        <taxon>Boraginales</taxon>
        <taxon>Boraginaceae</taxon>
        <taxon>Boraginoideae</taxon>
        <taxon>Lithospermeae</taxon>
        <taxon>Lithospermum</taxon>
    </lineage>
</organism>
<protein>
    <submittedName>
        <fullName evidence="4">Oxidoreductase</fullName>
    </submittedName>
</protein>
<evidence type="ECO:0000256" key="2">
    <source>
        <dbReference type="ARBA" id="ARBA00023002"/>
    </source>
</evidence>
<gene>
    <name evidence="4" type="ORF">LIER_40699</name>
</gene>
<dbReference type="Gene3D" id="3.40.50.720">
    <property type="entry name" value="NAD(P)-binding Rossmann-like Domain"/>
    <property type="match status" value="1"/>
</dbReference>
<dbReference type="PRINTS" id="PR00081">
    <property type="entry name" value="GDHRDH"/>
</dbReference>
<dbReference type="InterPro" id="IPR036291">
    <property type="entry name" value="NAD(P)-bd_dom_sf"/>
</dbReference>
<dbReference type="PANTHER" id="PTHR44229:SF4">
    <property type="entry name" value="15-HYDROXYPROSTAGLANDIN DEHYDROGENASE [NAD(+)]"/>
    <property type="match status" value="1"/>
</dbReference>
<sequence length="219" mass="23685">MELKPGMSALVTGGASGIGKALALALAEKGVFITILDSSEEKGRETAALLEDKFVETLKFPPVVFSRCDVTNTTELSAAFRKHFDTFGGLDICINSAGIADLIPFYNDASQSWRKTISVNLIAVIDSTRLAIQTMLASHKPGVIINMGSASGLYPMYNAPIYSSSKGGVVLFTRSLAPYKRQGIRINVLCPEVGYLLALNFLYHTSWDFVIQSSKRLPG</sequence>
<dbReference type="SUPFAM" id="SSF51735">
    <property type="entry name" value="NAD(P)-binding Rossmann-fold domains"/>
    <property type="match status" value="1"/>
</dbReference>
<dbReference type="AlphaFoldDB" id="A0AAV3R0H4"/>
<accession>A0AAV3R0H4</accession>
<evidence type="ECO:0000256" key="3">
    <source>
        <dbReference type="RuleBase" id="RU000363"/>
    </source>
</evidence>
<dbReference type="PANTHER" id="PTHR44229">
    <property type="entry name" value="15-HYDROXYPROSTAGLANDIN DEHYDROGENASE [NAD(+)]"/>
    <property type="match status" value="1"/>
</dbReference>
<dbReference type="InterPro" id="IPR002347">
    <property type="entry name" value="SDR_fam"/>
</dbReference>
<evidence type="ECO:0000313" key="4">
    <source>
        <dbReference type="EMBL" id="GAA0169046.1"/>
    </source>
</evidence>
<dbReference type="PROSITE" id="PS00061">
    <property type="entry name" value="ADH_SHORT"/>
    <property type="match status" value="1"/>
</dbReference>
<dbReference type="Proteomes" id="UP001454036">
    <property type="component" value="Unassembled WGS sequence"/>
</dbReference>
<comment type="similarity">
    <text evidence="1 3">Belongs to the short-chain dehydrogenases/reductases (SDR) family.</text>
</comment>